<reference evidence="2 3" key="1">
    <citation type="submission" date="2008-11" db="EMBL/GenBank/DDBJ databases">
        <title>Draft genome sequence of Bacteroides pectinophilus (ATCC 43243).</title>
        <authorList>
            <person name="Sudarsanam P."/>
            <person name="Ley R."/>
            <person name="Guruge J."/>
            <person name="Turnbaugh P.J."/>
            <person name="Mahowald M."/>
            <person name="Liep D."/>
            <person name="Gordon J."/>
        </authorList>
    </citation>
    <scope>NUCLEOTIDE SEQUENCE [LARGE SCALE GENOMIC DNA]</scope>
    <source>
        <strain evidence="2 3">ATCC 43243</strain>
    </source>
</reference>
<dbReference type="GO" id="GO:0003677">
    <property type="term" value="F:DNA binding"/>
    <property type="evidence" value="ECO:0007669"/>
    <property type="project" value="InterPro"/>
</dbReference>
<dbReference type="InterPro" id="IPR001387">
    <property type="entry name" value="Cro/C1-type_HTH"/>
</dbReference>
<comment type="caution">
    <text evidence="2">The sequence shown here is derived from an EMBL/GenBank/DDBJ whole genome shotgun (WGS) entry which is preliminary data.</text>
</comment>
<dbReference type="Gene3D" id="1.10.260.40">
    <property type="entry name" value="lambda repressor-like DNA-binding domains"/>
    <property type="match status" value="1"/>
</dbReference>
<sequence>MVLKKTAGEWISAYETGKIDIKVSILRDIAKVLNTTAGYLMDEE</sequence>
<keyword evidence="3" id="KW-1185">Reference proteome</keyword>
<proteinExistence type="predicted"/>
<dbReference type="EMBL" id="ABVQ01000036">
    <property type="protein sequence ID" value="EEC57318.1"/>
    <property type="molecule type" value="Genomic_DNA"/>
</dbReference>
<accession>B7ARX2</accession>
<dbReference type="PROSITE" id="PS50943">
    <property type="entry name" value="HTH_CROC1"/>
    <property type="match status" value="1"/>
</dbReference>
<dbReference type="SUPFAM" id="SSF47413">
    <property type="entry name" value="lambda repressor-like DNA-binding domains"/>
    <property type="match status" value="1"/>
</dbReference>
<evidence type="ECO:0000313" key="3">
    <source>
        <dbReference type="Proteomes" id="UP000003136"/>
    </source>
</evidence>
<feature type="domain" description="HTH cro/C1-type" evidence="1">
    <location>
        <begin position="11"/>
        <end position="40"/>
    </location>
</feature>
<dbReference type="STRING" id="483218.BACPEC_01826"/>
<evidence type="ECO:0000259" key="1">
    <source>
        <dbReference type="PROSITE" id="PS50943"/>
    </source>
</evidence>
<dbReference type="CDD" id="cd00093">
    <property type="entry name" value="HTH_XRE"/>
    <property type="match status" value="1"/>
</dbReference>
<organism evidence="2 3">
    <name type="scientific">[Bacteroides] pectinophilus ATCC 43243</name>
    <dbReference type="NCBI Taxonomy" id="483218"/>
    <lineage>
        <taxon>Bacteria</taxon>
        <taxon>Bacillati</taxon>
        <taxon>Bacillota</taxon>
        <taxon>Clostridia</taxon>
        <taxon>Eubacteriales</taxon>
    </lineage>
</organism>
<protein>
    <recommendedName>
        <fullName evidence="1">HTH cro/C1-type domain-containing protein</fullName>
    </recommendedName>
</protein>
<dbReference type="AlphaFoldDB" id="B7ARX2"/>
<gene>
    <name evidence="2" type="ORF">BACPEC_01826</name>
</gene>
<name>B7ARX2_9FIRM</name>
<dbReference type="InterPro" id="IPR010982">
    <property type="entry name" value="Lambda_DNA-bd_dom_sf"/>
</dbReference>
<dbReference type="Proteomes" id="UP000003136">
    <property type="component" value="Unassembled WGS sequence"/>
</dbReference>
<dbReference type="HOGENOM" id="CLU_3212587_0_0_9"/>
<evidence type="ECO:0000313" key="2">
    <source>
        <dbReference type="EMBL" id="EEC57318.1"/>
    </source>
</evidence>
<reference evidence="2 3" key="2">
    <citation type="submission" date="2008-11" db="EMBL/GenBank/DDBJ databases">
        <authorList>
            <person name="Fulton L."/>
            <person name="Clifton S."/>
            <person name="Fulton B."/>
            <person name="Xu J."/>
            <person name="Minx P."/>
            <person name="Pepin K.H."/>
            <person name="Johnson M."/>
            <person name="Bhonagiri V."/>
            <person name="Nash W.E."/>
            <person name="Mardis E.R."/>
            <person name="Wilson R.K."/>
        </authorList>
    </citation>
    <scope>NUCLEOTIDE SEQUENCE [LARGE SCALE GENOMIC DNA]</scope>
    <source>
        <strain evidence="2 3">ATCC 43243</strain>
    </source>
</reference>